<sequence length="172" mass="20395">MPFLGQDWRSPGWSWIKTEDGWKNCESCSQKLERENNHCNISHSIILNSEDGEILNNEEHEYASKKRKRTILEMTQILKRHGYCTLGETFNRLDFSSAIQDTRRFNYVVKLQDKFEHLKMIQQEEIRKLEEEKKQLEGEIIDFYKMKAASEALQTQLSTDTKKDKHHISLDS</sequence>
<dbReference type="PeptideAtlas" id="B4DPD1"/>
<feature type="coiled-coil region" evidence="3">
    <location>
        <begin position="112"/>
        <end position="146"/>
    </location>
</feature>
<dbReference type="AlphaFoldDB" id="B4DPD1"/>
<keyword evidence="2" id="KW-0833">Ubl conjugation pathway</keyword>
<comment type="pathway">
    <text evidence="1">Protein modification; protein ubiquitination.</text>
</comment>
<evidence type="ECO:0000256" key="2">
    <source>
        <dbReference type="ARBA" id="ARBA00022786"/>
    </source>
</evidence>
<name>B4DPD1_HUMAN</name>
<dbReference type="PANTHER" id="PTHR13123:SF8">
    <property type="entry name" value="F-BOX ONLY PROTEIN 25"/>
    <property type="match status" value="1"/>
</dbReference>
<evidence type="ECO:0000256" key="1">
    <source>
        <dbReference type="ARBA" id="ARBA00004906"/>
    </source>
</evidence>
<evidence type="ECO:0000256" key="3">
    <source>
        <dbReference type="SAM" id="Coils"/>
    </source>
</evidence>
<dbReference type="EMBL" id="AK298283">
    <property type="protein sequence ID" value="BAG60543.1"/>
    <property type="molecule type" value="mRNA"/>
</dbReference>
<evidence type="ECO:0000313" key="4">
    <source>
        <dbReference type="EMBL" id="BAG60543.1"/>
    </source>
</evidence>
<reference evidence="4" key="1">
    <citation type="submission" date="2007-10" db="EMBL/GenBank/DDBJ databases">
        <title>NEDO human cDNA sequencing project focused on splicing variants.</title>
        <authorList>
            <person name="Wakamatsu A."/>
            <person name="Yamamoto J."/>
            <person name="Kimura K."/>
            <person name="Ishii S."/>
            <person name="Watanabe K."/>
            <person name="Sugiyama A."/>
            <person name="Murakawa K."/>
            <person name="Kaida T."/>
            <person name="Tsuchiya K."/>
            <person name="Fukuzumi Y."/>
            <person name="Kumagai A."/>
            <person name="Oishi Y."/>
            <person name="Yamamoto S."/>
            <person name="Ono Y."/>
            <person name="Komori Y."/>
            <person name="Yamazaki M."/>
            <person name="Kisu Y."/>
            <person name="Nishikawa T."/>
            <person name="Sugano S."/>
            <person name="Nomura N."/>
            <person name="Isogai T."/>
        </authorList>
    </citation>
    <scope>NUCLEOTIDE SEQUENCE</scope>
    <source>
        <tissue evidence="4">Kidney</tissue>
    </source>
</reference>
<keyword evidence="3" id="KW-0175">Coiled coil</keyword>
<organism evidence="4">
    <name type="scientific">Homo sapiens</name>
    <name type="common">Human</name>
    <dbReference type="NCBI Taxonomy" id="9606"/>
    <lineage>
        <taxon>Eukaryota</taxon>
        <taxon>Metazoa</taxon>
        <taxon>Chordata</taxon>
        <taxon>Craniata</taxon>
        <taxon>Vertebrata</taxon>
        <taxon>Euteleostomi</taxon>
        <taxon>Mammalia</taxon>
        <taxon>Eutheria</taxon>
        <taxon>Euarchontoglires</taxon>
        <taxon>Primates</taxon>
        <taxon>Haplorrhini</taxon>
        <taxon>Catarrhini</taxon>
        <taxon>Hominidae</taxon>
        <taxon>Homo</taxon>
    </lineage>
</organism>
<dbReference type="PANTHER" id="PTHR13123">
    <property type="entry name" value="LD30288P"/>
    <property type="match status" value="1"/>
</dbReference>
<proteinExistence type="evidence at transcript level"/>
<protein>
    <submittedName>
        <fullName evidence="4">cDNA FLJ60027, moderately similar to F-box only protein 25</fullName>
    </submittedName>
</protein>
<dbReference type="UniPathway" id="UPA00143"/>
<dbReference type="InterPro" id="IPR040394">
    <property type="entry name" value="FBX25/32"/>
</dbReference>
<dbReference type="GO" id="GO:0016567">
    <property type="term" value="P:protein ubiquitination"/>
    <property type="evidence" value="ECO:0007669"/>
    <property type="project" value="UniProtKB-UniPathway"/>
</dbReference>
<accession>B4DPD1</accession>